<proteinExistence type="predicted"/>
<gene>
    <name evidence="4" type="ORF">RDB_LOCUS21212</name>
</gene>
<feature type="transmembrane region" description="Helical" evidence="2">
    <location>
        <begin position="45"/>
        <end position="70"/>
    </location>
</feature>
<feature type="transmembrane region" description="Helical" evidence="2">
    <location>
        <begin position="116"/>
        <end position="142"/>
    </location>
</feature>
<name>A0A8H2WFU4_9AGAM</name>
<accession>A0A8H2WFU4</accession>
<sequence>MGGFELTLGPMYLGTVFNVWLYGIIAIQASIYYTSFPQDTRWIKVMVIWLLIVETLNSAFDIGLVWRYTIVLFGDLQVLGRSHWISLEEPFMVVTVSSTVQSFFAWRIVKLTGRLWLGCLIGVTIFVQFAAGLGGTIGGFMVKDFTRYHELTTVVIVWLVSSVVTDTVITSILTWYLYTHRTGFSRTDDIISRLARNTIQTGLMVTIWAMLNLILFITMSPLNNTVYLFFQLPLCKLYTVSLLSTLNARKDIRGSSASDAASGSAMAWRGGSVNNQPSLGVPPRAEGSKPNIMLERSERAIHIVTTTSSHRDDGYEMREYYKNKMGANSDDIEAYMGPTTIRVPEGSSGAVVSDESFAHSKAGYGRD</sequence>
<dbReference type="InterPro" id="IPR045339">
    <property type="entry name" value="DUF6534"/>
</dbReference>
<feature type="region of interest" description="Disordered" evidence="1">
    <location>
        <begin position="346"/>
        <end position="367"/>
    </location>
</feature>
<dbReference type="Pfam" id="PF20152">
    <property type="entry name" value="DUF6534"/>
    <property type="match status" value="1"/>
</dbReference>
<feature type="transmembrane region" description="Helical" evidence="2">
    <location>
        <begin position="90"/>
        <end position="109"/>
    </location>
</feature>
<comment type="caution">
    <text evidence="4">The sequence shown here is derived from an EMBL/GenBank/DDBJ whole genome shotgun (WGS) entry which is preliminary data.</text>
</comment>
<keyword evidence="2" id="KW-1133">Transmembrane helix</keyword>
<feature type="transmembrane region" description="Helical" evidence="2">
    <location>
        <begin position="199"/>
        <end position="219"/>
    </location>
</feature>
<feature type="transmembrane region" description="Helical" evidence="2">
    <location>
        <begin position="12"/>
        <end position="33"/>
    </location>
</feature>
<organism evidence="4 5">
    <name type="scientific">Rhizoctonia solani</name>
    <dbReference type="NCBI Taxonomy" id="456999"/>
    <lineage>
        <taxon>Eukaryota</taxon>
        <taxon>Fungi</taxon>
        <taxon>Dikarya</taxon>
        <taxon>Basidiomycota</taxon>
        <taxon>Agaricomycotina</taxon>
        <taxon>Agaricomycetes</taxon>
        <taxon>Cantharellales</taxon>
        <taxon>Ceratobasidiaceae</taxon>
        <taxon>Rhizoctonia</taxon>
    </lineage>
</organism>
<keyword evidence="2" id="KW-0472">Membrane</keyword>
<evidence type="ECO:0000313" key="4">
    <source>
        <dbReference type="EMBL" id="CAE6375873.1"/>
    </source>
</evidence>
<dbReference type="EMBL" id="CAJMWT010001064">
    <property type="protein sequence ID" value="CAE6375873.1"/>
    <property type="molecule type" value="Genomic_DNA"/>
</dbReference>
<evidence type="ECO:0000313" key="5">
    <source>
        <dbReference type="Proteomes" id="UP000663843"/>
    </source>
</evidence>
<dbReference type="PANTHER" id="PTHR40465:SF1">
    <property type="entry name" value="DUF6534 DOMAIN-CONTAINING PROTEIN"/>
    <property type="match status" value="1"/>
</dbReference>
<reference evidence="4" key="1">
    <citation type="submission" date="2021-01" db="EMBL/GenBank/DDBJ databases">
        <authorList>
            <person name="Kaushik A."/>
        </authorList>
    </citation>
    <scope>NUCLEOTIDE SEQUENCE</scope>
    <source>
        <strain evidence="4">AG2-2IIIB</strain>
    </source>
</reference>
<feature type="domain" description="DUF6534" evidence="3">
    <location>
        <begin position="162"/>
        <end position="250"/>
    </location>
</feature>
<evidence type="ECO:0000259" key="3">
    <source>
        <dbReference type="Pfam" id="PF20152"/>
    </source>
</evidence>
<dbReference type="AlphaFoldDB" id="A0A8H2WFU4"/>
<dbReference type="Proteomes" id="UP000663843">
    <property type="component" value="Unassembled WGS sequence"/>
</dbReference>
<protein>
    <recommendedName>
        <fullName evidence="3">DUF6534 domain-containing protein</fullName>
    </recommendedName>
</protein>
<feature type="transmembrane region" description="Helical" evidence="2">
    <location>
        <begin position="154"/>
        <end position="178"/>
    </location>
</feature>
<keyword evidence="2" id="KW-0812">Transmembrane</keyword>
<evidence type="ECO:0000256" key="2">
    <source>
        <dbReference type="SAM" id="Phobius"/>
    </source>
</evidence>
<dbReference type="PANTHER" id="PTHR40465">
    <property type="entry name" value="CHROMOSOME 1, WHOLE GENOME SHOTGUN SEQUENCE"/>
    <property type="match status" value="1"/>
</dbReference>
<evidence type="ECO:0000256" key="1">
    <source>
        <dbReference type="SAM" id="MobiDB-lite"/>
    </source>
</evidence>